<dbReference type="SUPFAM" id="SSF54909">
    <property type="entry name" value="Dimeric alpha+beta barrel"/>
    <property type="match status" value="1"/>
</dbReference>
<dbReference type="InterPro" id="IPR005545">
    <property type="entry name" value="YCII"/>
</dbReference>
<feature type="domain" description="YCII-related" evidence="2">
    <location>
        <begin position="6"/>
        <end position="82"/>
    </location>
</feature>
<keyword evidence="3" id="KW-0378">Hydrolase</keyword>
<dbReference type="InterPro" id="IPR011008">
    <property type="entry name" value="Dimeric_a/b-barrel"/>
</dbReference>
<dbReference type="PANTHER" id="PTHR37828:SF1">
    <property type="entry name" value="YCII-RELATED DOMAIN-CONTAINING PROTEIN"/>
    <property type="match status" value="1"/>
</dbReference>
<keyword evidence="4" id="KW-1185">Reference proteome</keyword>
<dbReference type="AlphaFoldDB" id="A0A6N6VJC4"/>
<dbReference type="Pfam" id="PF03795">
    <property type="entry name" value="YCII"/>
    <property type="match status" value="1"/>
</dbReference>
<evidence type="ECO:0000256" key="1">
    <source>
        <dbReference type="ARBA" id="ARBA00007689"/>
    </source>
</evidence>
<dbReference type="PANTHER" id="PTHR37828">
    <property type="entry name" value="GSR2449 PROTEIN"/>
    <property type="match status" value="1"/>
</dbReference>
<dbReference type="Gene3D" id="3.30.70.1060">
    <property type="entry name" value="Dimeric alpha+beta barrel"/>
    <property type="match status" value="1"/>
</dbReference>
<evidence type="ECO:0000313" key="4">
    <source>
        <dbReference type="Proteomes" id="UP000468901"/>
    </source>
</evidence>
<name>A0A6N6VJC4_9HYPH</name>
<gene>
    <name evidence="3" type="ORF">F2P47_06405</name>
</gene>
<comment type="caution">
    <text evidence="3">The sequence shown here is derived from an EMBL/GenBank/DDBJ whole genome shotgun (WGS) entry which is preliminary data.</text>
</comment>
<dbReference type="EMBL" id="WESC01000005">
    <property type="protein sequence ID" value="KAB7740679.1"/>
    <property type="molecule type" value="Genomic_DNA"/>
</dbReference>
<comment type="similarity">
    <text evidence="1">Belongs to the YciI family.</text>
</comment>
<organism evidence="3 4">
    <name type="scientific">Parvibaculum sedimenti</name>
    <dbReference type="NCBI Taxonomy" id="2608632"/>
    <lineage>
        <taxon>Bacteria</taxon>
        <taxon>Pseudomonadati</taxon>
        <taxon>Pseudomonadota</taxon>
        <taxon>Alphaproteobacteria</taxon>
        <taxon>Hyphomicrobiales</taxon>
        <taxon>Parvibaculaceae</taxon>
        <taxon>Parvibaculum</taxon>
    </lineage>
</organism>
<sequence>MLFLDILKYVRPVEEVDAQLEPHRDWLKRGFASGHFLMARRHDPRIGGVILIKAETLEEARALAAADPFITEGVAEYDLIAWEPTMRSADTPEDWGPKAAIIG</sequence>
<dbReference type="GO" id="GO:0016787">
    <property type="term" value="F:hydrolase activity"/>
    <property type="evidence" value="ECO:0007669"/>
    <property type="project" value="UniProtKB-KW"/>
</dbReference>
<evidence type="ECO:0000259" key="2">
    <source>
        <dbReference type="Pfam" id="PF03795"/>
    </source>
</evidence>
<reference evidence="3 4" key="1">
    <citation type="submission" date="2019-09" db="EMBL/GenBank/DDBJ databases">
        <title>Parvibaculum sedimenti sp. nov., isolated from sediment.</title>
        <authorList>
            <person name="Wang Y."/>
        </authorList>
    </citation>
    <scope>NUCLEOTIDE SEQUENCE [LARGE SCALE GENOMIC DNA]</scope>
    <source>
        <strain evidence="3 4">HXT-9</strain>
    </source>
</reference>
<accession>A0A6N6VJC4</accession>
<evidence type="ECO:0000313" key="3">
    <source>
        <dbReference type="EMBL" id="KAB7740679.1"/>
    </source>
</evidence>
<proteinExistence type="inferred from homology"/>
<protein>
    <submittedName>
        <fullName evidence="3">GTP cyclohydrolase</fullName>
    </submittedName>
</protein>
<dbReference type="Proteomes" id="UP000468901">
    <property type="component" value="Unassembled WGS sequence"/>
</dbReference>
<dbReference type="RefSeq" id="WP_152215426.1">
    <property type="nucleotide sequence ID" value="NZ_WESC01000005.1"/>
</dbReference>